<protein>
    <recommendedName>
        <fullName evidence="2">RecA-like N-terminal domain-containing protein</fullName>
    </recommendedName>
</protein>
<dbReference type="InterPro" id="IPR049428">
    <property type="entry name" value="RecA-like_N"/>
</dbReference>
<dbReference type="Gene3D" id="3.40.50.300">
    <property type="entry name" value="P-loop containing nucleotide triphosphate hydrolases"/>
    <property type="match status" value="1"/>
</dbReference>
<organism evidence="3 4">
    <name type="scientific">Labilithrix luteola</name>
    <dbReference type="NCBI Taxonomy" id="1391654"/>
    <lineage>
        <taxon>Bacteria</taxon>
        <taxon>Pseudomonadati</taxon>
        <taxon>Myxococcota</taxon>
        <taxon>Polyangia</taxon>
        <taxon>Polyangiales</taxon>
        <taxon>Labilitrichaceae</taxon>
        <taxon>Labilithrix</taxon>
    </lineage>
</organism>
<proteinExistence type="predicted"/>
<reference evidence="3 4" key="1">
    <citation type="submission" date="2015-08" db="EMBL/GenBank/DDBJ databases">
        <authorList>
            <person name="Babu N.S."/>
            <person name="Beckwith C.J."/>
            <person name="Beseler K.G."/>
            <person name="Brison A."/>
            <person name="Carone J.V."/>
            <person name="Caskin T.P."/>
            <person name="Diamond M."/>
            <person name="Durham M.E."/>
            <person name="Foxe J.M."/>
            <person name="Go M."/>
            <person name="Henderson B.A."/>
            <person name="Jones I.B."/>
            <person name="McGettigan J.A."/>
            <person name="Micheletti S.J."/>
            <person name="Nasrallah M.E."/>
            <person name="Ortiz D."/>
            <person name="Piller C.R."/>
            <person name="Privatt S.R."/>
            <person name="Schneider S.L."/>
            <person name="Sharp S."/>
            <person name="Smith T.C."/>
            <person name="Stanton J.D."/>
            <person name="Ullery H.E."/>
            <person name="Wilson R.J."/>
            <person name="Serrano M.G."/>
            <person name="Buck G."/>
            <person name="Lee V."/>
            <person name="Wang Y."/>
            <person name="Carvalho R."/>
            <person name="Voegtly L."/>
            <person name="Shi R."/>
            <person name="Duckworth R."/>
            <person name="Johnson A."/>
            <person name="Loviza R."/>
            <person name="Walstead R."/>
            <person name="Shah Z."/>
            <person name="Kiflezghi M."/>
            <person name="Wade K."/>
            <person name="Ball S.L."/>
            <person name="Bradley K.W."/>
            <person name="Asai D.J."/>
            <person name="Bowman C.A."/>
            <person name="Russell D.A."/>
            <person name="Pope W.H."/>
            <person name="Jacobs-Sera D."/>
            <person name="Hendrix R.W."/>
            <person name="Hatfull G.F."/>
        </authorList>
    </citation>
    <scope>NUCLEOTIDE SEQUENCE [LARGE SCALE GENOMIC DNA]</scope>
    <source>
        <strain evidence="3 4">DSM 27648</strain>
    </source>
</reference>
<feature type="region of interest" description="Disordered" evidence="1">
    <location>
        <begin position="196"/>
        <end position="216"/>
    </location>
</feature>
<dbReference type="Pfam" id="PF00154">
    <property type="entry name" value="RecA_N"/>
    <property type="match status" value="1"/>
</dbReference>
<evidence type="ECO:0000259" key="2">
    <source>
        <dbReference type="Pfam" id="PF00154"/>
    </source>
</evidence>
<sequence>MLPDHQGLPRAVVELAMPMGSPSSKQGAAGAMRGGATTIALSAIRSTHAADSQAWCAWITPEGTPMLYAPQVAQAGVDLDRLLVVRPDPASLARTVVKVAASGAFDLVVVDALAGLDGKLAGPTPHPFPRTKVKAPAPRRVDGSVVVRKLALASEEKGTGFLLLTNMYASRPVPWPVALRLEVERRPEAIAVRVTKDRSGRSHSTGASAHVVRLAS</sequence>
<name>A0A0K1QA07_9BACT</name>
<dbReference type="EMBL" id="CP012333">
    <property type="protein sequence ID" value="AKV02573.1"/>
    <property type="molecule type" value="Genomic_DNA"/>
</dbReference>
<keyword evidence="4" id="KW-1185">Reference proteome</keyword>
<dbReference type="InterPro" id="IPR027417">
    <property type="entry name" value="P-loop_NTPase"/>
</dbReference>
<dbReference type="AlphaFoldDB" id="A0A0K1QA07"/>
<accession>A0A0K1QA07</accession>
<dbReference type="STRING" id="1391654.AKJ09_09236"/>
<gene>
    <name evidence="3" type="ORF">AKJ09_09236</name>
</gene>
<evidence type="ECO:0000256" key="1">
    <source>
        <dbReference type="SAM" id="MobiDB-lite"/>
    </source>
</evidence>
<evidence type="ECO:0000313" key="4">
    <source>
        <dbReference type="Proteomes" id="UP000064967"/>
    </source>
</evidence>
<dbReference type="Proteomes" id="UP000064967">
    <property type="component" value="Chromosome"/>
</dbReference>
<evidence type="ECO:0000313" key="3">
    <source>
        <dbReference type="EMBL" id="AKV02573.1"/>
    </source>
</evidence>
<feature type="domain" description="RecA-like N-terminal" evidence="2">
    <location>
        <begin position="30"/>
        <end position="117"/>
    </location>
</feature>
<dbReference type="KEGG" id="llu:AKJ09_09236"/>
<dbReference type="SUPFAM" id="SSF52540">
    <property type="entry name" value="P-loop containing nucleoside triphosphate hydrolases"/>
    <property type="match status" value="1"/>
</dbReference>